<reference evidence="2 3" key="1">
    <citation type="journal article" date="2015" name="Environ. Microbiol.">
        <title>Metagenome sequence of Elaphomyces granulatus from sporocarp tissue reveals Ascomycota ectomycorrhizal fingerprints of genome expansion and a Proteobacteria-rich microbiome.</title>
        <authorList>
            <person name="Quandt C.A."/>
            <person name="Kohler A."/>
            <person name="Hesse C.N."/>
            <person name="Sharpton T.J."/>
            <person name="Martin F."/>
            <person name="Spatafora J.W."/>
        </authorList>
    </citation>
    <scope>NUCLEOTIDE SEQUENCE [LARGE SCALE GENOMIC DNA]</scope>
    <source>
        <strain evidence="2 3">OSC145934</strain>
    </source>
</reference>
<evidence type="ECO:0000313" key="2">
    <source>
        <dbReference type="EMBL" id="OXV06328.1"/>
    </source>
</evidence>
<protein>
    <submittedName>
        <fullName evidence="2">Uncharacterized protein</fullName>
    </submittedName>
</protein>
<dbReference type="AlphaFoldDB" id="A0A232LQQ3"/>
<evidence type="ECO:0000256" key="1">
    <source>
        <dbReference type="SAM" id="MobiDB-lite"/>
    </source>
</evidence>
<dbReference type="OrthoDB" id="5408144at2759"/>
<name>A0A232LQQ3_9EURO</name>
<accession>A0A232LQQ3</accession>
<gene>
    <name evidence="2" type="ORF">Egran_05904</name>
</gene>
<keyword evidence="3" id="KW-1185">Reference proteome</keyword>
<proteinExistence type="predicted"/>
<dbReference type="Proteomes" id="UP000243515">
    <property type="component" value="Unassembled WGS sequence"/>
</dbReference>
<feature type="region of interest" description="Disordered" evidence="1">
    <location>
        <begin position="1"/>
        <end position="22"/>
    </location>
</feature>
<sequence length="223" mass="25536">MAFRDRMRRIFRRPASKDNGKPKIEYYRRGEVPRSKYRGPVDPEHRRRLNSWSFAGATIDRRRSWDLDLSPCTSTPDCSTMVNHDDDIDIDGDPVVIFSPHPPRIEQEGASWTRSWIRTMDESARADRTIESITVVHHEIAPSCSVDNTSQSSTVVGTDRVSSSSLTLRGSCDFPPSRRDAVIQWKEKMRYSFPLVRRLSAPEKRLPMPADDLTCALNTIQIC</sequence>
<evidence type="ECO:0000313" key="3">
    <source>
        <dbReference type="Proteomes" id="UP000243515"/>
    </source>
</evidence>
<dbReference type="EMBL" id="NPHW01005870">
    <property type="protein sequence ID" value="OXV06328.1"/>
    <property type="molecule type" value="Genomic_DNA"/>
</dbReference>
<comment type="caution">
    <text evidence="2">The sequence shown here is derived from an EMBL/GenBank/DDBJ whole genome shotgun (WGS) entry which is preliminary data.</text>
</comment>
<feature type="compositionally biased region" description="Basic residues" evidence="1">
    <location>
        <begin position="1"/>
        <end position="14"/>
    </location>
</feature>
<organism evidence="2 3">
    <name type="scientific">Elaphomyces granulatus</name>
    <dbReference type="NCBI Taxonomy" id="519963"/>
    <lineage>
        <taxon>Eukaryota</taxon>
        <taxon>Fungi</taxon>
        <taxon>Dikarya</taxon>
        <taxon>Ascomycota</taxon>
        <taxon>Pezizomycotina</taxon>
        <taxon>Eurotiomycetes</taxon>
        <taxon>Eurotiomycetidae</taxon>
        <taxon>Eurotiales</taxon>
        <taxon>Elaphomycetaceae</taxon>
        <taxon>Elaphomyces</taxon>
    </lineage>
</organism>